<proteinExistence type="predicted"/>
<feature type="compositionally biased region" description="Low complexity" evidence="2">
    <location>
        <begin position="224"/>
        <end position="241"/>
    </location>
</feature>
<dbReference type="Proteomes" id="UP000316270">
    <property type="component" value="Chromosome 5"/>
</dbReference>
<gene>
    <name evidence="3" type="ORF">FKW77_010469</name>
</gene>
<feature type="coiled-coil region" evidence="1">
    <location>
        <begin position="85"/>
        <end position="133"/>
    </location>
</feature>
<name>A0A517L6H2_9PEZI</name>
<feature type="coiled-coil region" evidence="1">
    <location>
        <begin position="162"/>
        <end position="196"/>
    </location>
</feature>
<evidence type="ECO:0000256" key="1">
    <source>
        <dbReference type="SAM" id="Coils"/>
    </source>
</evidence>
<dbReference type="OrthoDB" id="1431934at2759"/>
<feature type="region of interest" description="Disordered" evidence="2">
    <location>
        <begin position="209"/>
        <end position="241"/>
    </location>
</feature>
<dbReference type="AlphaFoldDB" id="A0A517L6H2"/>
<organism evidence="3 4">
    <name type="scientific">Venturia effusa</name>
    <dbReference type="NCBI Taxonomy" id="50376"/>
    <lineage>
        <taxon>Eukaryota</taxon>
        <taxon>Fungi</taxon>
        <taxon>Dikarya</taxon>
        <taxon>Ascomycota</taxon>
        <taxon>Pezizomycotina</taxon>
        <taxon>Dothideomycetes</taxon>
        <taxon>Pleosporomycetidae</taxon>
        <taxon>Venturiales</taxon>
        <taxon>Venturiaceae</taxon>
        <taxon>Venturia</taxon>
    </lineage>
</organism>
<keyword evidence="4" id="KW-1185">Reference proteome</keyword>
<evidence type="ECO:0000313" key="3">
    <source>
        <dbReference type="EMBL" id="QDS71236.1"/>
    </source>
</evidence>
<dbReference type="Gene3D" id="1.10.287.1490">
    <property type="match status" value="1"/>
</dbReference>
<sequence length="241" mass="26583">MSCDKANGGCGVKFCWKCKAIFQRRHGSGTYCSWDYKHFKGCPMIGGKYEGSGTITKVGKARQLCVENDTILSLDAEKTALRSEIATKDANLAKKNASIAELENRASVTKRRAEILEASKKGLEGKVKVAEDSWAAAVKETANLKLEVETLAKEVEELRPRIGEQQDMIRASKQELQKAEESLKRERERSADLARKITFVTVEAAKHRAVRRTSKRDPLSRTGSKVVRGASVARSVSKVGP</sequence>
<reference evidence="3 4" key="1">
    <citation type="submission" date="2019-07" db="EMBL/GenBank/DDBJ databases">
        <title>Finished genome of Venturia effusa.</title>
        <authorList>
            <person name="Young C.A."/>
            <person name="Cox M.P."/>
            <person name="Ganley A.R.D."/>
            <person name="David W.J."/>
        </authorList>
    </citation>
    <scope>NUCLEOTIDE SEQUENCE [LARGE SCALE GENOMIC DNA]</scope>
    <source>
        <strain evidence="4">albino</strain>
    </source>
</reference>
<keyword evidence="1" id="KW-0175">Coiled coil</keyword>
<evidence type="ECO:0000256" key="2">
    <source>
        <dbReference type="SAM" id="MobiDB-lite"/>
    </source>
</evidence>
<dbReference type="EMBL" id="CP042189">
    <property type="protein sequence ID" value="QDS71236.1"/>
    <property type="molecule type" value="Genomic_DNA"/>
</dbReference>
<evidence type="ECO:0000313" key="4">
    <source>
        <dbReference type="Proteomes" id="UP000316270"/>
    </source>
</evidence>
<protein>
    <submittedName>
        <fullName evidence="3">Uncharacterized protein</fullName>
    </submittedName>
</protein>
<accession>A0A517L6H2</accession>